<evidence type="ECO:0008006" key="3">
    <source>
        <dbReference type="Google" id="ProtNLM"/>
    </source>
</evidence>
<proteinExistence type="predicted"/>
<dbReference type="InterPro" id="IPR001457">
    <property type="entry name" value="NADH_UbQ/plastoQ_OxRdtase_su6"/>
</dbReference>
<dbReference type="EMBL" id="LAZR01026425">
    <property type="protein sequence ID" value="KKL68793.1"/>
    <property type="molecule type" value="Genomic_DNA"/>
</dbReference>
<dbReference type="Gene3D" id="1.20.120.1200">
    <property type="entry name" value="NADH-ubiquinone/plastoquinone oxidoreductase chain 6, subunit NuoJ"/>
    <property type="match status" value="1"/>
</dbReference>
<dbReference type="PANTHER" id="PTHR33269:SF17">
    <property type="entry name" value="NADH-UBIQUINONE OXIDOREDUCTASE CHAIN 6"/>
    <property type="match status" value="1"/>
</dbReference>
<accession>A0A0F9E482</accession>
<protein>
    <recommendedName>
        <fullName evidence="3">NADH-quinone oxidoreductase subunit J</fullName>
    </recommendedName>
</protein>
<feature type="transmembrane region" description="Helical" evidence="1">
    <location>
        <begin position="53"/>
        <end position="72"/>
    </location>
</feature>
<reference evidence="2" key="1">
    <citation type="journal article" date="2015" name="Nature">
        <title>Complex archaea that bridge the gap between prokaryotes and eukaryotes.</title>
        <authorList>
            <person name="Spang A."/>
            <person name="Saw J.H."/>
            <person name="Jorgensen S.L."/>
            <person name="Zaremba-Niedzwiedzka K."/>
            <person name="Martijn J."/>
            <person name="Lind A.E."/>
            <person name="van Eijk R."/>
            <person name="Schleper C."/>
            <person name="Guy L."/>
            <person name="Ettema T.J."/>
        </authorList>
    </citation>
    <scope>NUCLEOTIDE SEQUENCE</scope>
</reference>
<feature type="transmembrane region" description="Helical" evidence="1">
    <location>
        <begin position="92"/>
        <end position="111"/>
    </location>
</feature>
<dbReference type="GO" id="GO:0008137">
    <property type="term" value="F:NADH dehydrogenase (ubiquinone) activity"/>
    <property type="evidence" value="ECO:0007669"/>
    <property type="project" value="InterPro"/>
</dbReference>
<dbReference type="PANTHER" id="PTHR33269">
    <property type="entry name" value="NADH-UBIQUINONE OXIDOREDUCTASE CHAIN 6"/>
    <property type="match status" value="1"/>
</dbReference>
<name>A0A0F9E482_9ZZZZ</name>
<keyword evidence="1" id="KW-0812">Transmembrane</keyword>
<feature type="transmembrane region" description="Helical" evidence="1">
    <location>
        <begin position="6"/>
        <end position="23"/>
    </location>
</feature>
<dbReference type="InterPro" id="IPR042106">
    <property type="entry name" value="Nuo/plastoQ_OxRdtase_6_NuoJ"/>
</dbReference>
<dbReference type="Pfam" id="PF00499">
    <property type="entry name" value="Oxidored_q3"/>
    <property type="match status" value="1"/>
</dbReference>
<feature type="transmembrane region" description="Helical" evidence="1">
    <location>
        <begin position="140"/>
        <end position="162"/>
    </location>
</feature>
<gene>
    <name evidence="2" type="ORF">LCGC14_2121430</name>
</gene>
<dbReference type="AlphaFoldDB" id="A0A0F9E482"/>
<sequence>MEQLLFYIFAVIAVAAALAVITVKNPVHSAVSLIVCLIQVAALYVLLKIPFLAAVQVFIYVGAVMVLFLFAVMIIDIGKERLKEQIHGQKKYAIPAVILFFMATGYMVLWGKLTVPTPNDPASLPGFHIEGIGKFLYTKYIFPFELVSVLLLVALVGAIVLVMKDKKGKRPKDHTIDEKP</sequence>
<feature type="transmembrane region" description="Helical" evidence="1">
    <location>
        <begin position="30"/>
        <end position="47"/>
    </location>
</feature>
<evidence type="ECO:0000256" key="1">
    <source>
        <dbReference type="SAM" id="Phobius"/>
    </source>
</evidence>
<evidence type="ECO:0000313" key="2">
    <source>
        <dbReference type="EMBL" id="KKL68793.1"/>
    </source>
</evidence>
<comment type="caution">
    <text evidence="2">The sequence shown here is derived from an EMBL/GenBank/DDBJ whole genome shotgun (WGS) entry which is preliminary data.</text>
</comment>
<keyword evidence="1" id="KW-0472">Membrane</keyword>
<organism evidence="2">
    <name type="scientific">marine sediment metagenome</name>
    <dbReference type="NCBI Taxonomy" id="412755"/>
    <lineage>
        <taxon>unclassified sequences</taxon>
        <taxon>metagenomes</taxon>
        <taxon>ecological metagenomes</taxon>
    </lineage>
</organism>
<keyword evidence="1" id="KW-1133">Transmembrane helix</keyword>